<evidence type="ECO:0000256" key="6">
    <source>
        <dbReference type="ARBA" id="ARBA00023180"/>
    </source>
</evidence>
<feature type="transmembrane region" description="Helical" evidence="8">
    <location>
        <begin position="29"/>
        <end position="47"/>
    </location>
</feature>
<evidence type="ECO:0000256" key="2">
    <source>
        <dbReference type="ARBA" id="ARBA00009816"/>
    </source>
</evidence>
<name>A0A1W0WAC3_HYPEX</name>
<feature type="transmembrane region" description="Helical" evidence="8">
    <location>
        <begin position="191"/>
        <end position="213"/>
    </location>
</feature>
<keyword evidence="5 8" id="KW-0472">Membrane</keyword>
<feature type="transmembrane region" description="Helical" evidence="8">
    <location>
        <begin position="220"/>
        <end position="243"/>
    </location>
</feature>
<evidence type="ECO:0000313" key="10">
    <source>
        <dbReference type="Proteomes" id="UP000192578"/>
    </source>
</evidence>
<dbReference type="PANTHER" id="PTHR31158">
    <property type="entry name" value="DUAL OXIDASE 2"/>
    <property type="match status" value="1"/>
</dbReference>
<keyword evidence="6" id="KW-0325">Glycoprotein</keyword>
<dbReference type="OrthoDB" id="10042652at2759"/>
<protein>
    <submittedName>
        <fullName evidence="9">Dual oxidase maturation factor 1</fullName>
    </submittedName>
</protein>
<accession>A0A1W0WAC3</accession>
<keyword evidence="3 8" id="KW-0812">Transmembrane</keyword>
<evidence type="ECO:0000256" key="8">
    <source>
        <dbReference type="SAM" id="Phobius"/>
    </source>
</evidence>
<proteinExistence type="inferred from homology"/>
<dbReference type="PANTHER" id="PTHR31158:SF10">
    <property type="entry name" value="LD27791P"/>
    <property type="match status" value="1"/>
</dbReference>
<feature type="transmembrane region" description="Helical" evidence="8">
    <location>
        <begin position="59"/>
        <end position="79"/>
    </location>
</feature>
<evidence type="ECO:0000256" key="3">
    <source>
        <dbReference type="ARBA" id="ARBA00022692"/>
    </source>
</evidence>
<comment type="similarity">
    <text evidence="2">Belongs to the DUOXA family.</text>
</comment>
<dbReference type="AlphaFoldDB" id="A0A1W0WAC3"/>
<dbReference type="Proteomes" id="UP000192578">
    <property type="component" value="Unassembled WGS sequence"/>
</dbReference>
<keyword evidence="4 8" id="KW-1133">Transmembrane helix</keyword>
<keyword evidence="10" id="KW-1185">Reference proteome</keyword>
<feature type="region of interest" description="Disordered" evidence="7">
    <location>
        <begin position="451"/>
        <end position="490"/>
    </location>
</feature>
<comment type="subcellular location">
    <subcellularLocation>
        <location evidence="1">Membrane</location>
        <topology evidence="1">Multi-pass membrane protein</topology>
    </subcellularLocation>
</comment>
<gene>
    <name evidence="9" type="ORF">BV898_13591</name>
</gene>
<evidence type="ECO:0000256" key="7">
    <source>
        <dbReference type="SAM" id="MobiDB-lite"/>
    </source>
</evidence>
<evidence type="ECO:0000256" key="5">
    <source>
        <dbReference type="ARBA" id="ARBA00023136"/>
    </source>
</evidence>
<evidence type="ECO:0000256" key="1">
    <source>
        <dbReference type="ARBA" id="ARBA00004141"/>
    </source>
</evidence>
<dbReference type="GO" id="GO:0005789">
    <property type="term" value="C:endoplasmic reticulum membrane"/>
    <property type="evidence" value="ECO:0007669"/>
    <property type="project" value="InterPro"/>
</dbReference>
<feature type="transmembrane region" description="Helical" evidence="8">
    <location>
        <begin position="263"/>
        <end position="289"/>
    </location>
</feature>
<reference evidence="10" key="1">
    <citation type="submission" date="2017-01" db="EMBL/GenBank/DDBJ databases">
        <title>Comparative genomics of anhydrobiosis in the tardigrade Hypsibius dujardini.</title>
        <authorList>
            <person name="Yoshida Y."/>
            <person name="Koutsovoulos G."/>
            <person name="Laetsch D."/>
            <person name="Stevens L."/>
            <person name="Kumar S."/>
            <person name="Horikawa D."/>
            <person name="Ishino K."/>
            <person name="Komine S."/>
            <person name="Tomita M."/>
            <person name="Blaxter M."/>
            <person name="Arakawa K."/>
        </authorList>
    </citation>
    <scope>NUCLEOTIDE SEQUENCE [LARGE SCALE GENOMIC DNA]</scope>
    <source>
        <strain evidence="10">Z151</strain>
    </source>
</reference>
<sequence length="490" mass="53679">MRGWFDAFRTGRGPTLYDSERTAATHDNILLGLYATFTAVFLAFFIIIPGFRSNKIATLILLMGSTSIVASIVICQFSSHWHVSSSLILATYKYSSGLKLPGRIGVNVGLASFNVTLQLTESNSSDLPQDHRQTSGGLNFNERYTWYQVDEVDGLFQDSLRRGFPSPILTVAEIFAMDAGGFSWGRSYRLAGHYCAITLWCALATWVVMNLLFMVGVPRFSGYFGLLTGGLCFLCDAIYAQLVPAPPLVIRFEHGLLVFGYGWNFWMILVAGFVCVLFGVGLIIADIFFPQMISDVHASWRHAHTGASQICSTPEAYAAATANGQRLRGAGVGSGGASYISSNIQITIDSSVAKSPPIRRSTQWTPRTSTDSQGTLLDSAAHTIVDDPLMEEIDRATNLPRRTPVPARRSLGVIEKDEGEGQVTLTMSRTVIRDGLGYVNPVMWDINMQERGEDEQHAVFSTQPSADDDEDGGAKVEDGDDEQMGEFTRL</sequence>
<dbReference type="EMBL" id="MTYJ01000153">
    <property type="protein sequence ID" value="OQV12112.1"/>
    <property type="molecule type" value="Genomic_DNA"/>
</dbReference>
<dbReference type="GO" id="GO:0015031">
    <property type="term" value="P:protein transport"/>
    <property type="evidence" value="ECO:0007669"/>
    <property type="project" value="InterPro"/>
</dbReference>
<dbReference type="Pfam" id="PF10204">
    <property type="entry name" value="DuoxA"/>
    <property type="match status" value="1"/>
</dbReference>
<comment type="caution">
    <text evidence="9">The sequence shown here is derived from an EMBL/GenBank/DDBJ whole genome shotgun (WGS) entry which is preliminary data.</text>
</comment>
<evidence type="ECO:0000313" key="9">
    <source>
        <dbReference type="EMBL" id="OQV12112.1"/>
    </source>
</evidence>
<evidence type="ECO:0000256" key="4">
    <source>
        <dbReference type="ARBA" id="ARBA00022989"/>
    </source>
</evidence>
<organism evidence="9 10">
    <name type="scientific">Hypsibius exemplaris</name>
    <name type="common">Freshwater tardigrade</name>
    <dbReference type="NCBI Taxonomy" id="2072580"/>
    <lineage>
        <taxon>Eukaryota</taxon>
        <taxon>Metazoa</taxon>
        <taxon>Ecdysozoa</taxon>
        <taxon>Tardigrada</taxon>
        <taxon>Eutardigrada</taxon>
        <taxon>Parachela</taxon>
        <taxon>Hypsibioidea</taxon>
        <taxon>Hypsibiidae</taxon>
        <taxon>Hypsibius</taxon>
    </lineage>
</organism>
<dbReference type="InterPro" id="IPR018469">
    <property type="entry name" value="Dual_oxidase_maturation_fac"/>
</dbReference>